<name>A0A9Q0JWF9_9MAGN</name>
<accession>A0A9Q0JWF9</accession>
<evidence type="ECO:0000313" key="2">
    <source>
        <dbReference type="Proteomes" id="UP001141806"/>
    </source>
</evidence>
<comment type="caution">
    <text evidence="1">The sequence shown here is derived from an EMBL/GenBank/DDBJ whole genome shotgun (WGS) entry which is preliminary data.</text>
</comment>
<proteinExistence type="predicted"/>
<gene>
    <name evidence="1" type="ORF">NE237_029847</name>
</gene>
<dbReference type="AlphaFoldDB" id="A0A9Q0JWF9"/>
<protein>
    <submittedName>
        <fullName evidence="1">Uncharacterized protein</fullName>
    </submittedName>
</protein>
<keyword evidence="2" id="KW-1185">Reference proteome</keyword>
<dbReference type="Proteomes" id="UP001141806">
    <property type="component" value="Unassembled WGS sequence"/>
</dbReference>
<dbReference type="EMBL" id="JAMYWD010000012">
    <property type="protein sequence ID" value="KAJ4953015.1"/>
    <property type="molecule type" value="Genomic_DNA"/>
</dbReference>
<reference evidence="1" key="1">
    <citation type="journal article" date="2023" name="Plant J.">
        <title>The genome of the king protea, Protea cynaroides.</title>
        <authorList>
            <person name="Chang J."/>
            <person name="Duong T.A."/>
            <person name="Schoeman C."/>
            <person name="Ma X."/>
            <person name="Roodt D."/>
            <person name="Barker N."/>
            <person name="Li Z."/>
            <person name="Van de Peer Y."/>
            <person name="Mizrachi E."/>
        </authorList>
    </citation>
    <scope>NUCLEOTIDE SEQUENCE</scope>
    <source>
        <tissue evidence="1">Young leaves</tissue>
    </source>
</reference>
<sequence length="183" mass="20603">MVGGGGCWWRWVVLGGDGWWWQWVAVSGGGCGWRWLVVVVAVGGGDWWWQWVEVGGGGWVVVVEEGGFIHELWFLEQPIGEGFFVQAKYLVCGSLDELEFYGDVIKVVKCWEGALLNGWQICFGSSSQWMADLVWELFSTNQDGRSGLGALLNEPREGWVIRDLFSTQMGCCSRSREDAWVIQ</sequence>
<evidence type="ECO:0000313" key="1">
    <source>
        <dbReference type="EMBL" id="KAJ4953015.1"/>
    </source>
</evidence>
<organism evidence="1 2">
    <name type="scientific">Protea cynaroides</name>
    <dbReference type="NCBI Taxonomy" id="273540"/>
    <lineage>
        <taxon>Eukaryota</taxon>
        <taxon>Viridiplantae</taxon>
        <taxon>Streptophyta</taxon>
        <taxon>Embryophyta</taxon>
        <taxon>Tracheophyta</taxon>
        <taxon>Spermatophyta</taxon>
        <taxon>Magnoliopsida</taxon>
        <taxon>Proteales</taxon>
        <taxon>Proteaceae</taxon>
        <taxon>Protea</taxon>
    </lineage>
</organism>